<gene>
    <name evidence="1" type="ORF">NQ176_g7615</name>
</gene>
<dbReference type="Proteomes" id="UP001143910">
    <property type="component" value="Unassembled WGS sequence"/>
</dbReference>
<evidence type="ECO:0000313" key="2">
    <source>
        <dbReference type="Proteomes" id="UP001143910"/>
    </source>
</evidence>
<name>A0ACC1MYA7_9HYPO</name>
<proteinExistence type="predicted"/>
<evidence type="ECO:0000313" key="1">
    <source>
        <dbReference type="EMBL" id="KAJ2971596.1"/>
    </source>
</evidence>
<accession>A0ACC1MYA7</accession>
<reference evidence="1" key="1">
    <citation type="submission" date="2022-08" db="EMBL/GenBank/DDBJ databases">
        <title>Genome Sequence of Lecanicillium fungicola.</title>
        <authorList>
            <person name="Buettner E."/>
        </authorList>
    </citation>
    <scope>NUCLEOTIDE SEQUENCE</scope>
    <source>
        <strain evidence="1">Babe33</strain>
    </source>
</reference>
<keyword evidence="2" id="KW-1185">Reference proteome</keyword>
<protein>
    <submittedName>
        <fullName evidence="1">Uncharacterized protein</fullName>
    </submittedName>
</protein>
<dbReference type="EMBL" id="JANJQO010001312">
    <property type="protein sequence ID" value="KAJ2971596.1"/>
    <property type="molecule type" value="Genomic_DNA"/>
</dbReference>
<sequence>MASDFDYATSYNAQLDDINVEWEKGHGEEMASKFDYTASYDTQVDDILAEYEKSDAKRLFQIMVKEVKKKCKTMLDGHRGDEEGSKGREAIKGIVTGRPKGYESLKTKLKSDDNRKDFLEWFGKVDKNGKKQERLLEHQDMGDLAGVRIGLYLPGDVERVLQRMGKEFRNNHVFGTVRDHTRKPGAKNTEPTRHDRGAWEQGSGLSDATWEHYGYKSWQVIVEWDVNVSGQNKHLESTKRFFEPLRVEIQVGTLVTQAWAEVQHDIIYKQPKMIQVTDTMRRIVDATNGMAITTDILFRELERSQKAAEAEAEEKSRWEKMKPFLTFRNYCHDGDVDGVKKLLKQDKHLCTAHDETGLTGLHAACLSGHSEVVAALLQTIENLGKAAKQKILSMTMAGGATALHLAAFYDHASVVEALLPPCLRTGVLNQRNLRARRHFNYLVLRILLTQEESLFLSLTKRL</sequence>
<organism evidence="1 2">
    <name type="scientific">Zarea fungicola</name>
    <dbReference type="NCBI Taxonomy" id="93591"/>
    <lineage>
        <taxon>Eukaryota</taxon>
        <taxon>Fungi</taxon>
        <taxon>Dikarya</taxon>
        <taxon>Ascomycota</taxon>
        <taxon>Pezizomycotina</taxon>
        <taxon>Sordariomycetes</taxon>
        <taxon>Hypocreomycetidae</taxon>
        <taxon>Hypocreales</taxon>
        <taxon>Cordycipitaceae</taxon>
        <taxon>Zarea</taxon>
    </lineage>
</organism>
<comment type="caution">
    <text evidence="1">The sequence shown here is derived from an EMBL/GenBank/DDBJ whole genome shotgun (WGS) entry which is preliminary data.</text>
</comment>